<evidence type="ECO:0000256" key="3">
    <source>
        <dbReference type="ARBA" id="ARBA00008034"/>
    </source>
</evidence>
<evidence type="ECO:0000256" key="5">
    <source>
        <dbReference type="ARBA" id="ARBA00022475"/>
    </source>
</evidence>
<evidence type="ECO:0000256" key="6">
    <source>
        <dbReference type="ARBA" id="ARBA00022692"/>
    </source>
</evidence>
<sequence>MLFDLPQFIWLALLGGLGLALISAPLGVFMVWQRQSYFGATLAHSALLGISLGLFFSIDLTLSVIITSILVATLIFALGQYRQLSTDTLLGIMAHSSLALGLVFISLQSSVQIDLMSYLFGDILAVTPLDLWLILLTSVLILFFHIRHWDNLLNITLNPELARAEGIKVKRVQFEFALLLAFMIALSMKIVGVLLVTSLLIIPAAAARKLAQSPETMLFTSMLFGSLSILAGLALSFQFDLPTGPAIVLMATLIFLALQLKPNTEK</sequence>
<name>A0A4V1HHY4_9GAMM</name>
<dbReference type="SUPFAM" id="SSF81345">
    <property type="entry name" value="ABC transporter involved in vitamin B12 uptake, BtuC"/>
    <property type="match status" value="1"/>
</dbReference>
<evidence type="ECO:0000256" key="13">
    <source>
        <dbReference type="RuleBase" id="RU003943"/>
    </source>
</evidence>
<keyword evidence="7" id="KW-0862">Zinc</keyword>
<dbReference type="KEGG" id="thig:FE785_08290"/>
<gene>
    <name evidence="15" type="ORF">FE785_08290</name>
</gene>
<keyword evidence="10" id="KW-0406">Ion transport</keyword>
<dbReference type="GO" id="GO:0010043">
    <property type="term" value="P:response to zinc ion"/>
    <property type="evidence" value="ECO:0007669"/>
    <property type="project" value="TreeGrafter"/>
</dbReference>
<dbReference type="InterPro" id="IPR037294">
    <property type="entry name" value="ABC_BtuC-like"/>
</dbReference>
<reference evidence="15 16" key="1">
    <citation type="submission" date="2019-05" db="EMBL/GenBank/DDBJ databases">
        <title>Thiomicrorhabdus sediminis sp. nov, a novel sulfur-oxidizing bacterium isolated from coastal sediment.</title>
        <authorList>
            <person name="Liu X."/>
        </authorList>
    </citation>
    <scope>NUCLEOTIDE SEQUENCE [LARGE SCALE GENOMIC DNA]</scope>
    <source>
        <strain evidence="15 16">G1</strain>
    </source>
</reference>
<evidence type="ECO:0000256" key="8">
    <source>
        <dbReference type="ARBA" id="ARBA00022906"/>
    </source>
</evidence>
<dbReference type="OrthoDB" id="9783937at2"/>
<dbReference type="AlphaFoldDB" id="A0A4V1HHY4"/>
<accession>A0A4V1HHY4</accession>
<comment type="function">
    <text evidence="1">Involved in the high-affinity zinc uptake transport system.</text>
</comment>
<dbReference type="GO" id="GO:0006829">
    <property type="term" value="P:zinc ion transport"/>
    <property type="evidence" value="ECO:0007669"/>
    <property type="project" value="UniProtKB-KW"/>
</dbReference>
<evidence type="ECO:0000256" key="10">
    <source>
        <dbReference type="ARBA" id="ARBA00023065"/>
    </source>
</evidence>
<evidence type="ECO:0000313" key="16">
    <source>
        <dbReference type="Proteomes" id="UP000304864"/>
    </source>
</evidence>
<evidence type="ECO:0000256" key="7">
    <source>
        <dbReference type="ARBA" id="ARBA00022833"/>
    </source>
</evidence>
<keyword evidence="9 14" id="KW-1133">Transmembrane helix</keyword>
<organism evidence="15 16">
    <name type="scientific">Thiomicrorhabdus sediminis</name>
    <dbReference type="NCBI Taxonomy" id="2580412"/>
    <lineage>
        <taxon>Bacteria</taxon>
        <taxon>Pseudomonadati</taxon>
        <taxon>Pseudomonadota</taxon>
        <taxon>Gammaproteobacteria</taxon>
        <taxon>Thiotrichales</taxon>
        <taxon>Piscirickettsiaceae</taxon>
        <taxon>Thiomicrorhabdus</taxon>
    </lineage>
</organism>
<keyword evidence="6 13" id="KW-0812">Transmembrane</keyword>
<feature type="transmembrane region" description="Helical" evidence="14">
    <location>
        <begin position="176"/>
        <end position="205"/>
    </location>
</feature>
<dbReference type="PANTHER" id="PTHR30477:SF23">
    <property type="entry name" value="HIGH-AFFINITY ZINC UPTAKE SYSTEM MEMBRANE PROTEIN ZNUB"/>
    <property type="match status" value="1"/>
</dbReference>
<dbReference type="RefSeq" id="WP_138565307.1">
    <property type="nucleotide sequence ID" value="NZ_CP040602.1"/>
</dbReference>
<evidence type="ECO:0000256" key="11">
    <source>
        <dbReference type="ARBA" id="ARBA00023136"/>
    </source>
</evidence>
<dbReference type="Pfam" id="PF00950">
    <property type="entry name" value="ABC-3"/>
    <property type="match status" value="1"/>
</dbReference>
<proteinExistence type="inferred from homology"/>
<evidence type="ECO:0000256" key="4">
    <source>
        <dbReference type="ARBA" id="ARBA00022448"/>
    </source>
</evidence>
<protein>
    <recommendedName>
        <fullName evidence="12">High-affinity zinc uptake system membrane protein ZnuB</fullName>
    </recommendedName>
</protein>
<keyword evidence="8" id="KW-0864">Zinc transport</keyword>
<dbReference type="InterPro" id="IPR001626">
    <property type="entry name" value="ABC_TroCD"/>
</dbReference>
<dbReference type="GO" id="GO:0055085">
    <property type="term" value="P:transmembrane transport"/>
    <property type="evidence" value="ECO:0007669"/>
    <property type="project" value="InterPro"/>
</dbReference>
<comment type="similarity">
    <text evidence="3 13">Belongs to the ABC-3 integral membrane protein family.</text>
</comment>
<evidence type="ECO:0000313" key="15">
    <source>
        <dbReference type="EMBL" id="QCU90633.1"/>
    </source>
</evidence>
<dbReference type="PANTHER" id="PTHR30477">
    <property type="entry name" value="ABC-TRANSPORTER METAL-BINDING PROTEIN"/>
    <property type="match status" value="1"/>
</dbReference>
<dbReference type="CDD" id="cd06550">
    <property type="entry name" value="TM_ABC_iron-siderophores_like"/>
    <property type="match status" value="1"/>
</dbReference>
<feature type="transmembrane region" description="Helical" evidence="14">
    <location>
        <begin position="243"/>
        <end position="260"/>
    </location>
</feature>
<evidence type="ECO:0000256" key="2">
    <source>
        <dbReference type="ARBA" id="ARBA00004651"/>
    </source>
</evidence>
<evidence type="ECO:0000256" key="1">
    <source>
        <dbReference type="ARBA" id="ARBA00002313"/>
    </source>
</evidence>
<evidence type="ECO:0000256" key="14">
    <source>
        <dbReference type="SAM" id="Phobius"/>
    </source>
</evidence>
<feature type="transmembrane region" description="Helical" evidence="14">
    <location>
        <begin position="217"/>
        <end position="237"/>
    </location>
</feature>
<feature type="transmembrane region" description="Helical" evidence="14">
    <location>
        <begin position="88"/>
        <end position="107"/>
    </location>
</feature>
<keyword evidence="4 13" id="KW-0813">Transport</keyword>
<dbReference type="GO" id="GO:0043190">
    <property type="term" value="C:ATP-binding cassette (ABC) transporter complex"/>
    <property type="evidence" value="ECO:0007669"/>
    <property type="project" value="InterPro"/>
</dbReference>
<feature type="transmembrane region" description="Helical" evidence="14">
    <location>
        <begin position="7"/>
        <end position="31"/>
    </location>
</feature>
<keyword evidence="16" id="KW-1185">Reference proteome</keyword>
<dbReference type="Proteomes" id="UP000304864">
    <property type="component" value="Chromosome"/>
</dbReference>
<dbReference type="Gene3D" id="1.10.3470.10">
    <property type="entry name" value="ABC transporter involved in vitamin B12 uptake, BtuC"/>
    <property type="match status" value="1"/>
</dbReference>
<keyword evidence="11 14" id="KW-0472">Membrane</keyword>
<evidence type="ECO:0000256" key="9">
    <source>
        <dbReference type="ARBA" id="ARBA00022989"/>
    </source>
</evidence>
<feature type="transmembrane region" description="Helical" evidence="14">
    <location>
        <begin position="119"/>
        <end position="144"/>
    </location>
</feature>
<keyword evidence="5" id="KW-1003">Cell membrane</keyword>
<feature type="transmembrane region" description="Helical" evidence="14">
    <location>
        <begin position="62"/>
        <end position="82"/>
    </location>
</feature>
<dbReference type="EMBL" id="CP040602">
    <property type="protein sequence ID" value="QCU90633.1"/>
    <property type="molecule type" value="Genomic_DNA"/>
</dbReference>
<comment type="subcellular location">
    <subcellularLocation>
        <location evidence="2 13">Cell membrane</location>
        <topology evidence="2 13">Multi-pass membrane protein</topology>
    </subcellularLocation>
</comment>
<evidence type="ECO:0000256" key="12">
    <source>
        <dbReference type="ARBA" id="ARBA00040080"/>
    </source>
</evidence>